<dbReference type="InterPro" id="IPR036291">
    <property type="entry name" value="NAD(P)-bd_dom_sf"/>
</dbReference>
<comment type="similarity">
    <text evidence="1 3">Belongs to the short-chain dehydrogenases/reductases (SDR) family.</text>
</comment>
<dbReference type="Pfam" id="PF00106">
    <property type="entry name" value="adh_short"/>
    <property type="match status" value="1"/>
</dbReference>
<evidence type="ECO:0000313" key="4">
    <source>
        <dbReference type="EMBL" id="SEV86034.1"/>
    </source>
</evidence>
<evidence type="ECO:0000313" key="5">
    <source>
        <dbReference type="Proteomes" id="UP000199437"/>
    </source>
</evidence>
<dbReference type="OrthoDB" id="9808814at2"/>
<evidence type="ECO:0008006" key="6">
    <source>
        <dbReference type="Google" id="ProtNLM"/>
    </source>
</evidence>
<proteinExistence type="inferred from homology"/>
<name>A0A1I0MDJ4_9BACT</name>
<dbReference type="EMBL" id="FOIR01000001">
    <property type="protein sequence ID" value="SEV86034.1"/>
    <property type="molecule type" value="Genomic_DNA"/>
</dbReference>
<protein>
    <recommendedName>
        <fullName evidence="6">Short-chain dehydrogenase</fullName>
    </recommendedName>
</protein>
<dbReference type="RefSeq" id="WP_090256603.1">
    <property type="nucleotide sequence ID" value="NZ_FOIR01000001.1"/>
</dbReference>
<dbReference type="GeneID" id="99985041"/>
<reference evidence="5" key="1">
    <citation type="submission" date="2016-10" db="EMBL/GenBank/DDBJ databases">
        <authorList>
            <person name="Varghese N."/>
            <person name="Submissions S."/>
        </authorList>
    </citation>
    <scope>NUCLEOTIDE SEQUENCE [LARGE SCALE GENOMIC DNA]</scope>
    <source>
        <strain evidence="5">CGMCC 1.12402</strain>
    </source>
</reference>
<evidence type="ECO:0000256" key="1">
    <source>
        <dbReference type="ARBA" id="ARBA00006484"/>
    </source>
</evidence>
<dbReference type="GO" id="GO:0016491">
    <property type="term" value="F:oxidoreductase activity"/>
    <property type="evidence" value="ECO:0007669"/>
    <property type="project" value="UniProtKB-KW"/>
</dbReference>
<dbReference type="PANTHER" id="PTHR44196">
    <property type="entry name" value="DEHYDROGENASE/REDUCTASE SDR FAMILY MEMBER 7B"/>
    <property type="match status" value="1"/>
</dbReference>
<gene>
    <name evidence="4" type="ORF">SAMN05216290_0278</name>
</gene>
<dbReference type="CDD" id="cd05233">
    <property type="entry name" value="SDR_c"/>
    <property type="match status" value="1"/>
</dbReference>
<dbReference type="InterPro" id="IPR002347">
    <property type="entry name" value="SDR_fam"/>
</dbReference>
<dbReference type="AlphaFoldDB" id="A0A1I0MDJ4"/>
<sequence length="263" mass="29331">MATTYTLVTGASNGIGRGMAEECAARGRNVLLVALPEPKLDEVTDALKAQYPEQSFHSLGVNLMDRETPQHIFDWCKENDYTVDILVNNAGLGNSGPFSNLPADFYYGQMQLNMMALVSLTHHFLPMLEAQPRAYILNVASMAAFYDIPFKGIYSASKKFVYSFSRSLNKELENSSVRITVLCPASVPTNPDVVQREKELGLMAKLTSQTPAQVAKYTLDMMFKGKPVVIPGFFPRLYKRLGSVVPYNTRLRILAKQFIKNSK</sequence>
<dbReference type="GO" id="GO:0016020">
    <property type="term" value="C:membrane"/>
    <property type="evidence" value="ECO:0007669"/>
    <property type="project" value="TreeGrafter"/>
</dbReference>
<dbReference type="PANTHER" id="PTHR44196:SF1">
    <property type="entry name" value="DEHYDROGENASE_REDUCTASE SDR FAMILY MEMBER 7B"/>
    <property type="match status" value="1"/>
</dbReference>
<dbReference type="PRINTS" id="PR00080">
    <property type="entry name" value="SDRFAMILY"/>
</dbReference>
<accession>A0A1I0MDJ4</accession>
<evidence type="ECO:0000256" key="3">
    <source>
        <dbReference type="RuleBase" id="RU000363"/>
    </source>
</evidence>
<dbReference type="PIRSF" id="PIRSF000126">
    <property type="entry name" value="11-beta-HSD1"/>
    <property type="match status" value="1"/>
</dbReference>
<dbReference type="Proteomes" id="UP000199437">
    <property type="component" value="Unassembled WGS sequence"/>
</dbReference>
<dbReference type="SUPFAM" id="SSF51735">
    <property type="entry name" value="NAD(P)-binding Rossmann-fold domains"/>
    <property type="match status" value="1"/>
</dbReference>
<evidence type="ECO:0000256" key="2">
    <source>
        <dbReference type="ARBA" id="ARBA00023002"/>
    </source>
</evidence>
<keyword evidence="5" id="KW-1185">Reference proteome</keyword>
<dbReference type="PRINTS" id="PR00081">
    <property type="entry name" value="GDHRDH"/>
</dbReference>
<keyword evidence="2" id="KW-0560">Oxidoreductase</keyword>
<organism evidence="4 5">
    <name type="scientific">Roseivirga pacifica</name>
    <dbReference type="NCBI Taxonomy" id="1267423"/>
    <lineage>
        <taxon>Bacteria</taxon>
        <taxon>Pseudomonadati</taxon>
        <taxon>Bacteroidota</taxon>
        <taxon>Cytophagia</taxon>
        <taxon>Cytophagales</taxon>
        <taxon>Roseivirgaceae</taxon>
        <taxon>Roseivirga</taxon>
    </lineage>
</organism>
<dbReference type="STRING" id="1267423.SAMN05216290_0278"/>
<dbReference type="Gene3D" id="3.40.50.720">
    <property type="entry name" value="NAD(P)-binding Rossmann-like Domain"/>
    <property type="match status" value="1"/>
</dbReference>